<sequence>MTTALALVLALIIDALLGEPGWLWSRLPHPAVLAGRVVGWLDRMLNSGIARRLKGVLAMLILIAGAAGVGTLLASGGPVLEILCAAVLLAQKSLVQHVSAVAKALRLSLQDARMTVAMIVSRDCRDMTEAQIARSAIESAAENLSDGVVAPAFWFLIGGLPGILVYKAVNTADSMIGYRNDRYLAFGWAAARLDDVLNLIPARLTGLMIALLAGQLRQWPAIARDAHQHRSPNAGWPEAAMARALDLALAGPRSYDGQLRQLAWVNGAARKDIGASDIEGAVNILWRVWALLLGFVIAIATLLVLPIS</sequence>
<name>A0ABU3V9H0_9RHOB</name>
<evidence type="ECO:0000256" key="8">
    <source>
        <dbReference type="ARBA" id="ARBA00023136"/>
    </source>
</evidence>
<evidence type="ECO:0000256" key="6">
    <source>
        <dbReference type="ARBA" id="ARBA00022692"/>
    </source>
</evidence>
<evidence type="ECO:0000256" key="5">
    <source>
        <dbReference type="ARBA" id="ARBA00022573"/>
    </source>
</evidence>
<comment type="caution">
    <text evidence="9">Lacks conserved residue(s) required for the propagation of feature annotation.</text>
</comment>
<keyword evidence="8 9" id="KW-0472">Membrane</keyword>
<comment type="pathway">
    <text evidence="2 9">Cofactor biosynthesis; adenosylcobalamin biosynthesis.</text>
</comment>
<evidence type="ECO:0000256" key="2">
    <source>
        <dbReference type="ARBA" id="ARBA00004953"/>
    </source>
</evidence>
<evidence type="ECO:0000256" key="3">
    <source>
        <dbReference type="ARBA" id="ARBA00006263"/>
    </source>
</evidence>
<dbReference type="RefSeq" id="WP_316773217.1">
    <property type="nucleotide sequence ID" value="NZ_JASMWN010000002.1"/>
</dbReference>
<accession>A0ABU3V9H0</accession>
<evidence type="ECO:0000256" key="1">
    <source>
        <dbReference type="ARBA" id="ARBA00004651"/>
    </source>
</evidence>
<dbReference type="InterPro" id="IPR004485">
    <property type="entry name" value="Cobalamin_biosynth_CobD/CbiB"/>
</dbReference>
<organism evidence="10 11">
    <name type="scientific">Sedimentitalea todarodis</name>
    <dbReference type="NCBI Taxonomy" id="1631240"/>
    <lineage>
        <taxon>Bacteria</taxon>
        <taxon>Pseudomonadati</taxon>
        <taxon>Pseudomonadota</taxon>
        <taxon>Alphaproteobacteria</taxon>
        <taxon>Rhodobacterales</taxon>
        <taxon>Paracoccaceae</taxon>
        <taxon>Sedimentitalea</taxon>
    </lineage>
</organism>
<protein>
    <recommendedName>
        <fullName evidence="9">Cobalamin biosynthesis protein CobD</fullName>
    </recommendedName>
</protein>
<evidence type="ECO:0000313" key="11">
    <source>
        <dbReference type="Proteomes" id="UP001255416"/>
    </source>
</evidence>
<keyword evidence="4 9" id="KW-1003">Cell membrane</keyword>
<evidence type="ECO:0000256" key="9">
    <source>
        <dbReference type="HAMAP-Rule" id="MF_00024"/>
    </source>
</evidence>
<keyword evidence="5 9" id="KW-0169">Cobalamin biosynthesis</keyword>
<gene>
    <name evidence="10" type="primary">cbiB</name>
    <name evidence="9" type="synonym">cobD</name>
    <name evidence="10" type="ORF">QO231_02985</name>
</gene>
<evidence type="ECO:0000313" key="10">
    <source>
        <dbReference type="EMBL" id="MDU9002817.1"/>
    </source>
</evidence>
<dbReference type="Pfam" id="PF03186">
    <property type="entry name" value="CobD_Cbib"/>
    <property type="match status" value="1"/>
</dbReference>
<reference evidence="11" key="1">
    <citation type="submission" date="2023-05" db="EMBL/GenBank/DDBJ databases">
        <title>Sedimentitalea sp. nov. JM2-8.</title>
        <authorList>
            <person name="Huang J."/>
        </authorList>
    </citation>
    <scope>NUCLEOTIDE SEQUENCE [LARGE SCALE GENOMIC DNA]</scope>
    <source>
        <strain evidence="11">KHS03</strain>
    </source>
</reference>
<feature type="transmembrane region" description="Helical" evidence="9">
    <location>
        <begin position="57"/>
        <end position="90"/>
    </location>
</feature>
<comment type="caution">
    <text evidence="10">The sequence shown here is derived from an EMBL/GenBank/DDBJ whole genome shotgun (WGS) entry which is preliminary data.</text>
</comment>
<dbReference type="EMBL" id="JASMWN010000002">
    <property type="protein sequence ID" value="MDU9002817.1"/>
    <property type="molecule type" value="Genomic_DNA"/>
</dbReference>
<dbReference type="Proteomes" id="UP001255416">
    <property type="component" value="Unassembled WGS sequence"/>
</dbReference>
<evidence type="ECO:0000256" key="4">
    <source>
        <dbReference type="ARBA" id="ARBA00022475"/>
    </source>
</evidence>
<evidence type="ECO:0000256" key="7">
    <source>
        <dbReference type="ARBA" id="ARBA00022989"/>
    </source>
</evidence>
<comment type="similarity">
    <text evidence="3 9">Belongs to the CobD/CbiB family.</text>
</comment>
<dbReference type="NCBIfam" id="TIGR00380">
    <property type="entry name" value="cobal_cbiB"/>
    <property type="match status" value="1"/>
</dbReference>
<dbReference type="PANTHER" id="PTHR34308:SF1">
    <property type="entry name" value="COBALAMIN BIOSYNTHESIS PROTEIN CBIB"/>
    <property type="match status" value="1"/>
</dbReference>
<keyword evidence="7 9" id="KW-1133">Transmembrane helix</keyword>
<comment type="function">
    <text evidence="9">Converts cobyric acid to cobinamide by the addition of aminopropanol on the F carboxylic group.</text>
</comment>
<keyword evidence="11" id="KW-1185">Reference proteome</keyword>
<keyword evidence="6 9" id="KW-0812">Transmembrane</keyword>
<comment type="subcellular location">
    <subcellularLocation>
        <location evidence="1 9">Cell membrane</location>
        <topology evidence="1 9">Multi-pass membrane protein</topology>
    </subcellularLocation>
</comment>
<proteinExistence type="inferred from homology"/>
<dbReference type="PANTHER" id="PTHR34308">
    <property type="entry name" value="COBALAMIN BIOSYNTHESIS PROTEIN CBIB"/>
    <property type="match status" value="1"/>
</dbReference>
<feature type="transmembrane region" description="Helical" evidence="9">
    <location>
        <begin position="288"/>
        <end position="307"/>
    </location>
</feature>
<feature type="transmembrane region" description="Helical" evidence="9">
    <location>
        <begin position="148"/>
        <end position="169"/>
    </location>
</feature>
<dbReference type="HAMAP" id="MF_00024">
    <property type="entry name" value="CobD_CbiB"/>
    <property type="match status" value="1"/>
</dbReference>